<accession>A0A8A1LRQ0</accession>
<proteinExistence type="predicted"/>
<dbReference type="EMBL" id="CP069106">
    <property type="protein sequence ID" value="QSS56938.1"/>
    <property type="molecule type" value="Genomic_DNA"/>
</dbReference>
<sequence length="62" mass="7560">MLKVLYIRHRRLLIIQVYMEFSDQLFTTRNPVVSRLSDRFLCDKELIKLYHPPSDPTSHHYQ</sequence>
<name>A0A8A1LRQ0_AJEC8</name>
<dbReference type="VEuPathDB" id="FungiDB:I7I53_05300"/>
<organism evidence="1 2">
    <name type="scientific">Ajellomyces capsulatus (strain H88)</name>
    <name type="common">Darling's disease fungus</name>
    <name type="synonym">Histoplasma capsulatum</name>
    <dbReference type="NCBI Taxonomy" id="544711"/>
    <lineage>
        <taxon>Eukaryota</taxon>
        <taxon>Fungi</taxon>
        <taxon>Dikarya</taxon>
        <taxon>Ascomycota</taxon>
        <taxon>Pezizomycotina</taxon>
        <taxon>Eurotiomycetes</taxon>
        <taxon>Eurotiomycetidae</taxon>
        <taxon>Onygenales</taxon>
        <taxon>Ajellomycetaceae</taxon>
        <taxon>Histoplasma</taxon>
    </lineage>
</organism>
<gene>
    <name evidence="1" type="ORF">I7I53_05300</name>
</gene>
<protein>
    <submittedName>
        <fullName evidence="1">Uncharacterized protein</fullName>
    </submittedName>
</protein>
<evidence type="ECO:0000313" key="2">
    <source>
        <dbReference type="Proteomes" id="UP000663419"/>
    </source>
</evidence>
<dbReference type="Proteomes" id="UP000663419">
    <property type="component" value="Chromosome 5"/>
</dbReference>
<reference evidence="1" key="1">
    <citation type="submission" date="2021-01" db="EMBL/GenBank/DDBJ databases">
        <title>Chromosome-level genome assembly of a human fungal pathogen reveals clustering of transcriptionally co-regulated genes.</title>
        <authorList>
            <person name="Voorhies M."/>
            <person name="Cohen S."/>
            <person name="Shea T.P."/>
            <person name="Petrus S."/>
            <person name="Munoz J.F."/>
            <person name="Poplawski S."/>
            <person name="Goldman W.E."/>
            <person name="Michael T."/>
            <person name="Cuomo C.A."/>
            <person name="Sil A."/>
            <person name="Beyhan S."/>
        </authorList>
    </citation>
    <scope>NUCLEOTIDE SEQUENCE</scope>
    <source>
        <strain evidence="1">H88</strain>
    </source>
</reference>
<evidence type="ECO:0000313" key="1">
    <source>
        <dbReference type="EMBL" id="QSS56938.1"/>
    </source>
</evidence>
<dbReference type="AlphaFoldDB" id="A0A8A1LRQ0"/>